<evidence type="ECO:0000256" key="4">
    <source>
        <dbReference type="PROSITE-ProRule" id="PRU10141"/>
    </source>
</evidence>
<dbReference type="EMBL" id="JAJSOF020000029">
    <property type="protein sequence ID" value="KAJ4432224.1"/>
    <property type="molecule type" value="Genomic_DNA"/>
</dbReference>
<sequence length="818" mass="92085">NNERNKINLVSLQERCLQKNESCPDGYYYEWVGPQEQGELKPLAGRAVCRKCHPRCRICTGYGFHEQVCQECMQYKRGEQCEDECPQDHYADETTQECVQCHYECRGCHGPGPFNCDACRNYKIYVGGTRGDNATAFNCTASCTSEVPHKIFPQDGNEEPYCSVEPAGQSYIIGEADSMPAILGGVLVCAILFMVFLIVIFWNWRQRAKAKENAVKMTMVLTGLEDNEPLRPSNVKPNLTKLRIVKEAEMRKGGILGYGAFGTVFKGVWVPEGENVKIPVAIKVLREGTGANTSKEFLEEAYIMATVEHPNLLKLLAVCLTSQMMLVTQLMPLGCLLDYIRTNRDKIGSKPLLNWCTQIARGMAYLEEKRLVHRDLAARNVLVQTPNCVKITDFGLAKLLDINEDEYKAAGGKMPIKWLALECIQHRIFTHKSDVWSFGVTVWELLTYGERPYENVPARDVPELLEKGERLPQPSICTIDVYMIMIKCWMLDAESRPSFKELADEFAKMARDPGRYLVIQGDRFMRLPSYSSQVRNDEKELICNSSSAIDGPEALVDADDTSSSPPRTPIKTCWPAGTPVPAESPTPQNQQNWDRELMRYASGHPEDPRAAVMRHLNGQPAHHHHHGSDSSSSRYCSDPLKMVGNRDCDTLQDDCFDSGMVSSNSREAQVGDLKLDLPLDEDDYLMPSAQQTQNNTTYMDLIGDSKLPDNAEPRNGGFRNYPDFFQLGGKTKTSVDNPEYHIMNTDVPVHPTAETLGIPTAADATQPPCNGNIVGQRPYVTQQKSSEEESDHEYYNDFDRLQRELQPLKPLRRNETTV</sequence>
<keyword evidence="6" id="KW-0472">Membrane</keyword>
<feature type="transmembrane region" description="Helical" evidence="6">
    <location>
        <begin position="181"/>
        <end position="202"/>
    </location>
</feature>
<keyword evidence="6" id="KW-0812">Transmembrane</keyword>
<dbReference type="InterPro" id="IPR001245">
    <property type="entry name" value="Ser-Thr/Tyr_kinase_cat_dom"/>
</dbReference>
<proteinExistence type="predicted"/>
<dbReference type="InterPro" id="IPR006212">
    <property type="entry name" value="Furin_repeat"/>
</dbReference>
<dbReference type="PANTHER" id="PTHR24416:SF566">
    <property type="entry name" value="EPIDERMAL GROWTH FACTOR RECEPTOR"/>
    <property type="match status" value="1"/>
</dbReference>
<evidence type="ECO:0000313" key="8">
    <source>
        <dbReference type="EMBL" id="KAJ4432224.1"/>
    </source>
</evidence>
<evidence type="ECO:0000256" key="1">
    <source>
        <dbReference type="ARBA" id="ARBA00004479"/>
    </source>
</evidence>
<keyword evidence="2" id="KW-0418">Kinase</keyword>
<dbReference type="Proteomes" id="UP001148838">
    <property type="component" value="Unassembled WGS sequence"/>
</dbReference>
<evidence type="ECO:0000256" key="3">
    <source>
        <dbReference type="ARBA" id="ARBA00051243"/>
    </source>
</evidence>
<dbReference type="PROSITE" id="PS00107">
    <property type="entry name" value="PROTEIN_KINASE_ATP"/>
    <property type="match status" value="1"/>
</dbReference>
<evidence type="ECO:0000256" key="2">
    <source>
        <dbReference type="ARBA" id="ARBA00023137"/>
    </source>
</evidence>
<keyword evidence="9" id="KW-1185">Reference proteome</keyword>
<keyword evidence="4" id="KW-0067">ATP-binding</keyword>
<dbReference type="InterPro" id="IPR017441">
    <property type="entry name" value="Protein_kinase_ATP_BS"/>
</dbReference>
<name>A0ABQ8SDR8_PERAM</name>
<organism evidence="8 9">
    <name type="scientific">Periplaneta americana</name>
    <name type="common">American cockroach</name>
    <name type="synonym">Blatta americana</name>
    <dbReference type="NCBI Taxonomy" id="6978"/>
    <lineage>
        <taxon>Eukaryota</taxon>
        <taxon>Metazoa</taxon>
        <taxon>Ecdysozoa</taxon>
        <taxon>Arthropoda</taxon>
        <taxon>Hexapoda</taxon>
        <taxon>Insecta</taxon>
        <taxon>Pterygota</taxon>
        <taxon>Neoptera</taxon>
        <taxon>Polyneoptera</taxon>
        <taxon>Dictyoptera</taxon>
        <taxon>Blattodea</taxon>
        <taxon>Blattoidea</taxon>
        <taxon>Blattidae</taxon>
        <taxon>Blattinae</taxon>
        <taxon>Periplaneta</taxon>
    </lineage>
</organism>
<dbReference type="InterPro" id="IPR008266">
    <property type="entry name" value="Tyr_kinase_AS"/>
</dbReference>
<evidence type="ECO:0000256" key="6">
    <source>
        <dbReference type="SAM" id="Phobius"/>
    </source>
</evidence>
<evidence type="ECO:0000256" key="5">
    <source>
        <dbReference type="SAM" id="MobiDB-lite"/>
    </source>
</evidence>
<comment type="catalytic activity">
    <reaction evidence="3">
        <text>L-tyrosyl-[protein] + ATP = O-phospho-L-tyrosyl-[protein] + ADP + H(+)</text>
        <dbReference type="Rhea" id="RHEA:10596"/>
        <dbReference type="Rhea" id="RHEA-COMP:10136"/>
        <dbReference type="Rhea" id="RHEA-COMP:20101"/>
        <dbReference type="ChEBI" id="CHEBI:15378"/>
        <dbReference type="ChEBI" id="CHEBI:30616"/>
        <dbReference type="ChEBI" id="CHEBI:46858"/>
        <dbReference type="ChEBI" id="CHEBI:61978"/>
        <dbReference type="ChEBI" id="CHEBI:456216"/>
        <dbReference type="EC" id="2.7.10.1"/>
    </reaction>
</comment>
<feature type="region of interest" description="Disordered" evidence="5">
    <location>
        <begin position="552"/>
        <end position="591"/>
    </location>
</feature>
<dbReference type="InterPro" id="IPR011009">
    <property type="entry name" value="Kinase-like_dom_sf"/>
</dbReference>
<accession>A0ABQ8SDR8</accession>
<feature type="binding site" evidence="4">
    <location>
        <position position="283"/>
    </location>
    <ligand>
        <name>ATP</name>
        <dbReference type="ChEBI" id="CHEBI:30616"/>
    </ligand>
</feature>
<dbReference type="Gene3D" id="1.10.510.10">
    <property type="entry name" value="Transferase(Phosphotransferase) domain 1"/>
    <property type="match status" value="1"/>
</dbReference>
<feature type="non-terminal residue" evidence="8">
    <location>
        <position position="1"/>
    </location>
</feature>
<dbReference type="InterPro" id="IPR050122">
    <property type="entry name" value="RTK"/>
</dbReference>
<keyword evidence="2" id="KW-0808">Transferase</keyword>
<dbReference type="CDD" id="cd05057">
    <property type="entry name" value="PTKc_EGFR_like"/>
    <property type="match status" value="1"/>
</dbReference>
<dbReference type="PROSITE" id="PS00109">
    <property type="entry name" value="PROTEIN_KINASE_TYR"/>
    <property type="match status" value="1"/>
</dbReference>
<reference evidence="8 9" key="1">
    <citation type="journal article" date="2022" name="Allergy">
        <title>Genome assembly and annotation of Periplaneta americana reveal a comprehensive cockroach allergen profile.</title>
        <authorList>
            <person name="Wang L."/>
            <person name="Xiong Q."/>
            <person name="Saelim N."/>
            <person name="Wang L."/>
            <person name="Nong W."/>
            <person name="Wan A.T."/>
            <person name="Shi M."/>
            <person name="Liu X."/>
            <person name="Cao Q."/>
            <person name="Hui J.H.L."/>
            <person name="Sookrung N."/>
            <person name="Leung T.F."/>
            <person name="Tungtrongchitr A."/>
            <person name="Tsui S.K.W."/>
        </authorList>
    </citation>
    <scope>NUCLEOTIDE SEQUENCE [LARGE SCALE GENOMIC DNA]</scope>
    <source>
        <strain evidence="8">PWHHKU_190912</strain>
    </source>
</reference>
<comment type="subcellular location">
    <subcellularLocation>
        <location evidence="1">Membrane</location>
        <topology evidence="1">Single-pass type I membrane protein</topology>
    </subcellularLocation>
</comment>
<gene>
    <name evidence="8" type="ORF">ANN_20840</name>
</gene>
<comment type="caution">
    <text evidence="8">The sequence shown here is derived from an EMBL/GenBank/DDBJ whole genome shotgun (WGS) entry which is preliminary data.</text>
</comment>
<dbReference type="InterPro" id="IPR009030">
    <property type="entry name" value="Growth_fac_rcpt_cys_sf"/>
</dbReference>
<dbReference type="SUPFAM" id="SSF56112">
    <property type="entry name" value="Protein kinase-like (PK-like)"/>
    <property type="match status" value="1"/>
</dbReference>
<dbReference type="PANTHER" id="PTHR24416">
    <property type="entry name" value="TYROSINE-PROTEIN KINASE RECEPTOR"/>
    <property type="match status" value="1"/>
</dbReference>
<keyword evidence="2" id="KW-0829">Tyrosine-protein kinase</keyword>
<evidence type="ECO:0000259" key="7">
    <source>
        <dbReference type="PROSITE" id="PS50011"/>
    </source>
</evidence>
<feature type="domain" description="Protein kinase" evidence="7">
    <location>
        <begin position="250"/>
        <end position="507"/>
    </location>
</feature>
<keyword evidence="6" id="KW-1133">Transmembrane helix</keyword>
<dbReference type="SMART" id="SM00219">
    <property type="entry name" value="TyrKc"/>
    <property type="match status" value="1"/>
</dbReference>
<dbReference type="PROSITE" id="PS50011">
    <property type="entry name" value="PROTEIN_KINASE_DOM"/>
    <property type="match status" value="1"/>
</dbReference>
<dbReference type="SMART" id="SM00261">
    <property type="entry name" value="FU"/>
    <property type="match status" value="2"/>
</dbReference>
<protein>
    <recommendedName>
        <fullName evidence="7">Protein kinase domain-containing protein</fullName>
    </recommendedName>
</protein>
<dbReference type="SUPFAM" id="SSF57184">
    <property type="entry name" value="Growth factor receptor domain"/>
    <property type="match status" value="1"/>
</dbReference>
<dbReference type="CDD" id="cd00064">
    <property type="entry name" value="FU"/>
    <property type="match status" value="2"/>
</dbReference>
<dbReference type="InterPro" id="IPR000719">
    <property type="entry name" value="Prot_kinase_dom"/>
</dbReference>
<keyword evidence="4" id="KW-0547">Nucleotide-binding</keyword>
<dbReference type="PRINTS" id="PR00109">
    <property type="entry name" value="TYRKINASE"/>
</dbReference>
<dbReference type="Pfam" id="PF07714">
    <property type="entry name" value="PK_Tyr_Ser-Thr"/>
    <property type="match status" value="1"/>
</dbReference>
<evidence type="ECO:0000313" key="9">
    <source>
        <dbReference type="Proteomes" id="UP001148838"/>
    </source>
</evidence>
<dbReference type="Gene3D" id="2.10.220.10">
    <property type="entry name" value="Hormone Receptor, Insulin-like Growth Factor Receptor 1, Chain A, domain 2"/>
    <property type="match status" value="1"/>
</dbReference>
<dbReference type="InterPro" id="IPR020635">
    <property type="entry name" value="Tyr_kinase_cat_dom"/>
</dbReference>
<dbReference type="Gene3D" id="3.30.200.20">
    <property type="entry name" value="Phosphorylase Kinase, domain 1"/>
    <property type="match status" value="1"/>
</dbReference>